<name>A0A7S3LK10_9STRA</name>
<feature type="region of interest" description="Disordered" evidence="1">
    <location>
        <begin position="56"/>
        <end position="101"/>
    </location>
</feature>
<evidence type="ECO:0000313" key="2">
    <source>
        <dbReference type="EMBL" id="CAE0432865.1"/>
    </source>
</evidence>
<accession>A0A7S3LK10</accession>
<dbReference type="EMBL" id="HBIN01004496">
    <property type="protein sequence ID" value="CAE0432865.1"/>
    <property type="molecule type" value="Transcribed_RNA"/>
</dbReference>
<proteinExistence type="predicted"/>
<feature type="compositionally biased region" description="Polar residues" evidence="1">
    <location>
        <begin position="85"/>
        <end position="97"/>
    </location>
</feature>
<protein>
    <submittedName>
        <fullName evidence="2">Uncharacterized protein</fullName>
    </submittedName>
</protein>
<feature type="compositionally biased region" description="Low complexity" evidence="1">
    <location>
        <begin position="57"/>
        <end position="68"/>
    </location>
</feature>
<sequence length="226" mass="25236">MKAAIVYARRLTSTSVRLQLGVSANVNLSSSAQHKNAENSCYGILTTKSMQIRPSCRSFTSTGEGSTSKSKRGTFFKKMKESKENQSNLEGDSTTEGKGTKALNKDMNVLALSKLHHFSNETEFNEVLENTFHNLHEVMNDLKGVNPGMVIDKTNDGIQIKVDDTLFSVSGGDYKLMFMSPESGVRLYVLSSEAKRWVGEKDGHDFEGLFTRDFMRHAYGIPEFKR</sequence>
<reference evidence="2" key="1">
    <citation type="submission" date="2021-01" db="EMBL/GenBank/DDBJ databases">
        <authorList>
            <person name="Corre E."/>
            <person name="Pelletier E."/>
            <person name="Niang G."/>
            <person name="Scheremetjew M."/>
            <person name="Finn R."/>
            <person name="Kale V."/>
            <person name="Holt S."/>
            <person name="Cochrane G."/>
            <person name="Meng A."/>
            <person name="Brown T."/>
            <person name="Cohen L."/>
        </authorList>
    </citation>
    <scope>NUCLEOTIDE SEQUENCE</scope>
    <source>
        <strain evidence="2">GSBS06</strain>
    </source>
</reference>
<gene>
    <name evidence="2" type="ORF">ASTO00021_LOCUS3183</name>
</gene>
<evidence type="ECO:0000256" key="1">
    <source>
        <dbReference type="SAM" id="MobiDB-lite"/>
    </source>
</evidence>
<dbReference type="AlphaFoldDB" id="A0A7S3LK10"/>
<organism evidence="2">
    <name type="scientific">Aplanochytrium stocchinoi</name>
    <dbReference type="NCBI Taxonomy" id="215587"/>
    <lineage>
        <taxon>Eukaryota</taxon>
        <taxon>Sar</taxon>
        <taxon>Stramenopiles</taxon>
        <taxon>Bigyra</taxon>
        <taxon>Labyrinthulomycetes</taxon>
        <taxon>Thraustochytrida</taxon>
        <taxon>Thraustochytriidae</taxon>
        <taxon>Aplanochytrium</taxon>
    </lineage>
</organism>